<reference evidence="2" key="1">
    <citation type="submission" date="2020-10" db="EMBL/GenBank/DDBJ databases">
        <authorList>
            <person name="Kusch S."/>
        </authorList>
    </citation>
    <scope>NUCLEOTIDE SEQUENCE</scope>
    <source>
        <strain evidence="2">SwB9</strain>
    </source>
</reference>
<dbReference type="Gene3D" id="1.10.720.30">
    <property type="entry name" value="SAP domain"/>
    <property type="match status" value="1"/>
</dbReference>
<evidence type="ECO:0000313" key="3">
    <source>
        <dbReference type="Proteomes" id="UP000624404"/>
    </source>
</evidence>
<accession>A0A8H2ZNC0</accession>
<sequence>MVDFAKYRVVDLKKLLLARQLPTNGLKATLVERLTQSDALHVSIEEVINGGVKQEISSTVPPTQAEHAIGNAKRQNLHDAMDPLKNIPGFTPTSAGHMILKQENTYTSPQIQNLKTTPTTYSASQSSPYTNLDTVQFRSLCVGDTHQRQPLTTLQNNQALPPSSFETRTRGNTKVQIKSEMSTSESPFNSSLPDLALPKRRLSRLPQPHRRQQMSKPDIPNDLQSLQPMFLIYRIIRWSRCIIQAAKIPRLTKKSLHAGEWLVKLVIDVNPFNFVFVDPLQRDRVEVHWALKSPEIRRDIEKKAI</sequence>
<dbReference type="EMBL" id="CAJHIA010000009">
    <property type="protein sequence ID" value="CAD6442751.1"/>
    <property type="molecule type" value="Genomic_DNA"/>
</dbReference>
<dbReference type="InterPro" id="IPR003034">
    <property type="entry name" value="SAP_dom"/>
</dbReference>
<dbReference type="Pfam" id="PF02037">
    <property type="entry name" value="SAP"/>
    <property type="match status" value="1"/>
</dbReference>
<feature type="domain" description="SAP" evidence="1">
    <location>
        <begin position="4"/>
        <end position="38"/>
    </location>
</feature>
<dbReference type="OrthoDB" id="445357at2759"/>
<dbReference type="AlphaFoldDB" id="A0A8H2ZNC0"/>
<name>A0A8H2ZNC0_9HELO</name>
<gene>
    <name evidence="2" type="ORF">SCLTRI_LOCUS2543</name>
</gene>
<comment type="caution">
    <text evidence="2">The sequence shown here is derived from an EMBL/GenBank/DDBJ whole genome shotgun (WGS) entry which is preliminary data.</text>
</comment>
<dbReference type="InterPro" id="IPR036361">
    <property type="entry name" value="SAP_dom_sf"/>
</dbReference>
<proteinExistence type="predicted"/>
<dbReference type="PROSITE" id="PS50800">
    <property type="entry name" value="SAP"/>
    <property type="match status" value="1"/>
</dbReference>
<evidence type="ECO:0000313" key="2">
    <source>
        <dbReference type="EMBL" id="CAD6442751.1"/>
    </source>
</evidence>
<evidence type="ECO:0000259" key="1">
    <source>
        <dbReference type="PROSITE" id="PS50800"/>
    </source>
</evidence>
<dbReference type="SMART" id="SM00513">
    <property type="entry name" value="SAP"/>
    <property type="match status" value="1"/>
</dbReference>
<dbReference type="SUPFAM" id="SSF68906">
    <property type="entry name" value="SAP domain"/>
    <property type="match status" value="1"/>
</dbReference>
<protein>
    <submittedName>
        <fullName evidence="2">B08deb3a-55ea-435e-8b65-a2c9d3fa6d4e</fullName>
    </submittedName>
</protein>
<organism evidence="2 3">
    <name type="scientific">Sclerotinia trifoliorum</name>
    <dbReference type="NCBI Taxonomy" id="28548"/>
    <lineage>
        <taxon>Eukaryota</taxon>
        <taxon>Fungi</taxon>
        <taxon>Dikarya</taxon>
        <taxon>Ascomycota</taxon>
        <taxon>Pezizomycotina</taxon>
        <taxon>Leotiomycetes</taxon>
        <taxon>Helotiales</taxon>
        <taxon>Sclerotiniaceae</taxon>
        <taxon>Sclerotinia</taxon>
    </lineage>
</organism>
<keyword evidence="3" id="KW-1185">Reference proteome</keyword>
<dbReference type="Proteomes" id="UP000624404">
    <property type="component" value="Unassembled WGS sequence"/>
</dbReference>